<reference evidence="2 3" key="1">
    <citation type="journal article" date="2015" name="Mol. Plant Microbe Interact.">
        <title>Comparative Genomic Analysis of Pseudomonas chlororaphis PCL1606 Reveals New Insight into Antifungal Compounds Involved in Biocontrol.</title>
        <authorList>
            <person name="Calderon C.E."/>
            <person name="Ramos C."/>
            <person name="de Vicente A."/>
            <person name="Cazorla F.M."/>
        </authorList>
    </citation>
    <scope>NUCLEOTIDE SEQUENCE [LARGE SCALE GENOMIC DNA]</scope>
    <source>
        <strain evidence="2 3">PCL1606</strain>
    </source>
</reference>
<dbReference type="SUPFAM" id="SSF54593">
    <property type="entry name" value="Glyoxalase/Bleomycin resistance protein/Dihydroxybiphenyl dioxygenase"/>
    <property type="match status" value="1"/>
</dbReference>
<evidence type="ECO:0000259" key="1">
    <source>
        <dbReference type="PROSITE" id="PS51819"/>
    </source>
</evidence>
<sequence>MSIKNVKPNGLHHLAITTSSTHAQIKFFVEVLGCELEALYWMHNHGDTRVFHSFLRLNETAWVSFVEYVGLSIAPIDGVTHAISSMHPSAVGTMHHLALNVDTLDELLAMRDRIRTHGVHVCGPLHHGFCSSIYFAGPEGLNLEISTTTMPLDPDIWIDLEVSELAGISSEQLARYISPAHYAGAHGRVKQPPVDDMTHPRLKLPEDQYREIMGMDDEELSRTMSECEPPLNNIKNRSH</sequence>
<gene>
    <name evidence="2" type="ORF">PCL1606_38050</name>
</gene>
<proteinExistence type="predicted"/>
<dbReference type="Gene3D" id="3.10.180.10">
    <property type="entry name" value="2,3-Dihydroxybiphenyl 1,2-Dioxygenase, domain 1"/>
    <property type="match status" value="1"/>
</dbReference>
<dbReference type="Pfam" id="PF00903">
    <property type="entry name" value="Glyoxalase"/>
    <property type="match status" value="1"/>
</dbReference>
<dbReference type="PROSITE" id="PS51819">
    <property type="entry name" value="VOC"/>
    <property type="match status" value="1"/>
</dbReference>
<evidence type="ECO:0000313" key="3">
    <source>
        <dbReference type="Proteomes" id="UP000032748"/>
    </source>
</evidence>
<dbReference type="OrthoDB" id="9803142at2"/>
<dbReference type="InterPro" id="IPR029068">
    <property type="entry name" value="Glyas_Bleomycin-R_OHBP_Dase"/>
</dbReference>
<organism evidence="2 3">
    <name type="scientific">Pseudomonas chlororaphis</name>
    <dbReference type="NCBI Taxonomy" id="587753"/>
    <lineage>
        <taxon>Bacteria</taxon>
        <taxon>Pseudomonadati</taxon>
        <taxon>Pseudomonadota</taxon>
        <taxon>Gammaproteobacteria</taxon>
        <taxon>Pseudomonadales</taxon>
        <taxon>Pseudomonadaceae</taxon>
        <taxon>Pseudomonas</taxon>
    </lineage>
</organism>
<dbReference type="InterPro" id="IPR004360">
    <property type="entry name" value="Glyas_Fos-R_dOase_dom"/>
</dbReference>
<dbReference type="RefSeq" id="WP_045884116.1">
    <property type="nucleotide sequence ID" value="NZ_CP011110.1"/>
</dbReference>
<accession>A0A0D5Y1T5</accession>
<protein>
    <recommendedName>
        <fullName evidence="1">VOC domain-containing protein</fullName>
    </recommendedName>
</protein>
<name>A0A0D5Y1T5_9PSED</name>
<evidence type="ECO:0000313" key="2">
    <source>
        <dbReference type="EMBL" id="AKA25256.1"/>
    </source>
</evidence>
<dbReference type="EMBL" id="CP011110">
    <property type="protein sequence ID" value="AKA25256.1"/>
    <property type="molecule type" value="Genomic_DNA"/>
</dbReference>
<feature type="domain" description="VOC" evidence="1">
    <location>
        <begin position="10"/>
        <end position="148"/>
    </location>
</feature>
<dbReference type="AlphaFoldDB" id="A0A0D5Y1T5"/>
<dbReference type="InterPro" id="IPR037523">
    <property type="entry name" value="VOC_core"/>
</dbReference>
<dbReference type="Proteomes" id="UP000032748">
    <property type="component" value="Chromosome"/>
</dbReference>
<dbReference type="PATRIC" id="fig|587753.10.peg.3793"/>
<dbReference type="KEGG" id="pcz:PCL1606_38050"/>